<dbReference type="OrthoDB" id="443772at2759"/>
<dbReference type="InterPro" id="IPR008610">
    <property type="entry name" value="Ebp2"/>
</dbReference>
<dbReference type="GO" id="GO:0034399">
    <property type="term" value="C:nuclear periphery"/>
    <property type="evidence" value="ECO:0007669"/>
    <property type="project" value="TreeGrafter"/>
</dbReference>
<dbReference type="EMBL" id="UZAN01052417">
    <property type="protein sequence ID" value="VDP89483.1"/>
    <property type="molecule type" value="Genomic_DNA"/>
</dbReference>
<dbReference type="Pfam" id="PF05890">
    <property type="entry name" value="Ebp2"/>
    <property type="match status" value="1"/>
</dbReference>
<dbReference type="WBParaSite" id="ECPE_0001225601-mRNA-1">
    <property type="protein sequence ID" value="ECPE_0001225601-mRNA-1"/>
    <property type="gene ID" value="ECPE_0001225601"/>
</dbReference>
<keyword evidence="5" id="KW-0175">Coiled coil</keyword>
<reference evidence="7 8" key="2">
    <citation type="submission" date="2018-11" db="EMBL/GenBank/DDBJ databases">
        <authorList>
            <consortium name="Pathogen Informatics"/>
        </authorList>
    </citation>
    <scope>NUCLEOTIDE SEQUENCE [LARGE SCALE GENOMIC DNA]</scope>
    <source>
        <strain evidence="7 8">Egypt</strain>
    </source>
</reference>
<evidence type="ECO:0000313" key="9">
    <source>
        <dbReference type="WBParaSite" id="ECPE_0001225601-mRNA-1"/>
    </source>
</evidence>
<evidence type="ECO:0000256" key="4">
    <source>
        <dbReference type="ARBA" id="ARBA00022517"/>
    </source>
</evidence>
<reference evidence="9" key="1">
    <citation type="submission" date="2016-06" db="UniProtKB">
        <authorList>
            <consortium name="WormBaseParasite"/>
        </authorList>
    </citation>
    <scope>IDENTIFICATION</scope>
</reference>
<evidence type="ECO:0000256" key="5">
    <source>
        <dbReference type="ARBA" id="ARBA00023054"/>
    </source>
</evidence>
<dbReference type="AlphaFoldDB" id="A0A183AZ35"/>
<dbReference type="PANTHER" id="PTHR13028">
    <property type="entry name" value="RRNA PROCESSING PROTEIN EBNA1-BINDING PROTEIN-RELATED"/>
    <property type="match status" value="1"/>
</dbReference>
<gene>
    <name evidence="7" type="ORF">ECPE_LOCUS12220</name>
</gene>
<evidence type="ECO:0000256" key="2">
    <source>
        <dbReference type="ARBA" id="ARBA00004604"/>
    </source>
</evidence>
<evidence type="ECO:0000256" key="3">
    <source>
        <dbReference type="ARBA" id="ARBA00007336"/>
    </source>
</evidence>
<name>A0A183AZ35_9TREM</name>
<comment type="function">
    <text evidence="1">Required for the processing of the 27S pre-rRNA.</text>
</comment>
<evidence type="ECO:0000256" key="6">
    <source>
        <dbReference type="ARBA" id="ARBA00023242"/>
    </source>
</evidence>
<comment type="similarity">
    <text evidence="3">Belongs to the EBP2 family.</text>
</comment>
<dbReference type="Proteomes" id="UP000272942">
    <property type="component" value="Unassembled WGS sequence"/>
</dbReference>
<organism evidence="9">
    <name type="scientific">Echinostoma caproni</name>
    <dbReference type="NCBI Taxonomy" id="27848"/>
    <lineage>
        <taxon>Eukaryota</taxon>
        <taxon>Metazoa</taxon>
        <taxon>Spiralia</taxon>
        <taxon>Lophotrochozoa</taxon>
        <taxon>Platyhelminthes</taxon>
        <taxon>Trematoda</taxon>
        <taxon>Digenea</taxon>
        <taxon>Plagiorchiida</taxon>
        <taxon>Echinostomata</taxon>
        <taxon>Echinostomatoidea</taxon>
        <taxon>Echinostomatidae</taxon>
        <taxon>Echinostoma</taxon>
    </lineage>
</organism>
<dbReference type="GO" id="GO:0042273">
    <property type="term" value="P:ribosomal large subunit biogenesis"/>
    <property type="evidence" value="ECO:0007669"/>
    <property type="project" value="TreeGrafter"/>
</dbReference>
<dbReference type="GO" id="GO:0030687">
    <property type="term" value="C:preribosome, large subunit precursor"/>
    <property type="evidence" value="ECO:0007669"/>
    <property type="project" value="TreeGrafter"/>
</dbReference>
<proteinExistence type="inferred from homology"/>
<keyword evidence="6" id="KW-0539">Nucleus</keyword>
<dbReference type="GO" id="GO:0006364">
    <property type="term" value="P:rRNA processing"/>
    <property type="evidence" value="ECO:0007669"/>
    <property type="project" value="TreeGrafter"/>
</dbReference>
<evidence type="ECO:0000313" key="8">
    <source>
        <dbReference type="Proteomes" id="UP000272942"/>
    </source>
</evidence>
<accession>A0A183AZ35</accession>
<dbReference type="PANTHER" id="PTHR13028:SF0">
    <property type="entry name" value="RRNA-PROCESSING PROTEIN EBP2-RELATED"/>
    <property type="match status" value="1"/>
</dbReference>
<keyword evidence="4" id="KW-0690">Ribosome biogenesis</keyword>
<dbReference type="GO" id="GO:0005730">
    <property type="term" value="C:nucleolus"/>
    <property type="evidence" value="ECO:0007669"/>
    <property type="project" value="UniProtKB-SubCell"/>
</dbReference>
<evidence type="ECO:0000256" key="1">
    <source>
        <dbReference type="ARBA" id="ARBA00003387"/>
    </source>
</evidence>
<sequence>MYTLPISPSDQPALENILKHIENKLPWIERLDIVTPPAPASKELDVENDSEKIDPDDDFKRENYFYRIGQAAVLKAIPQMHALGVPTKRPADYFAEMVKSDEHMDKTTGLLSGSTPHLIRAFFKPHGLDCRLSAGLCELGSTSSTACSIGACNNIFSFLVVLH</sequence>
<keyword evidence="8" id="KW-1185">Reference proteome</keyword>
<comment type="subcellular location">
    <subcellularLocation>
        <location evidence="2">Nucleus</location>
        <location evidence="2">Nucleolus</location>
    </subcellularLocation>
</comment>
<protein>
    <submittedName>
        <fullName evidence="9">N-acetyltransferase domain-containing protein</fullName>
    </submittedName>
</protein>
<evidence type="ECO:0000313" key="7">
    <source>
        <dbReference type="EMBL" id="VDP89483.1"/>
    </source>
</evidence>